<feature type="transmembrane region" description="Helical" evidence="12">
    <location>
        <begin position="88"/>
        <end position="112"/>
    </location>
</feature>
<comment type="subcellular location">
    <subcellularLocation>
        <location evidence="1">Membrane</location>
        <topology evidence="1">Multi-pass membrane protein</topology>
    </subcellularLocation>
</comment>
<feature type="transmembrane region" description="Helical" evidence="12">
    <location>
        <begin position="752"/>
        <end position="775"/>
    </location>
</feature>
<dbReference type="FunFam" id="3.40.50.300:FF:000479">
    <property type="entry name" value="Multidrug resistance protein 1A"/>
    <property type="match status" value="1"/>
</dbReference>
<sequence length="1472" mass="164335">MIKKKNVPNGYEDQLKSTKKSKQHAISILQLFRFSTTSERMMILLATLCSIAAGSIQPCSILIYGRFISKLTATLSDVDQLLDVTAPVIHIMAYLGTAVLVSAYISNCLWIMTGEGQTRRIRSLYLHAVLRQDIGWFDKAADGSLNTRLATDTQLIQDGISEKFGLIVTLSAQFMAGVIVAFIEGWQLAILILAMLPVLTITVIAMSHFMRKYIKLSQDSYADAGSVAEQTFNAIRTIYSFSLQKRMSARYEVELDKARKMGIKRGITIGAGFAFFMFFLFCCYALILWYGTKLVTEGKLSGSTVLVVFLSMMMGCMAFIRLPTNLSAVSGACGAAYKIYEIIDRVPDIDPDSEQGVIPTSVQGALEFKNVMFKYPTRPDLTILEDLSLTIKPGMTVAFVGPSGSGKSTSVHLIQRFYDPLSGQITLDGHDLKTLNVKWLRQQIGIVSQEPVLFNMSIRQNLLMGTLKDVSDEKIIAACKEANCHLFISQLPHGYDTIVGDHGGMLSGGQKQRIAIARAILKNPKILLLDEATSALDTQSERLVQQALDKVAANRTTVIIAHRLSTVRNADLIVVMDHGNIVEQGTHAELVKMNGVYADLVQKQAIDTILTEEKEDETVGDGTDSLLEQEKELLQKTLTHESERNNALKMVSSRDEKYVFYESSDKDSLDAYDLKIKREKEEKEKMKKQRAPVWKVLFDMRQEWWLIFFGVIASIIAGCIFPVYALFFSKIIIIITVPGNSISSEPLKGTNLYAFLFVIIGIAAFIGYGGQNLLFEIAGENYTKRLRAKIFASYLRQEIGFFDEEDHNTGSLISTLAVDARNVNEMVTRVWGDVTAMFATIAFALITAMVYSWALTLIVFCFAPIITITTSYERMVQKGFEDTTKKANAHSGKVAGEAIREVRTVTSLNKQSHFEERYFHATERPHRLAMRKAYLSSIAYSLNKGINIYTSCVAFYAGVRLIMSGMIDFEKMFTSMTIIMTAAESAGRSSTFAATFAKAKYSAIASFEVIERQPKIDSDLEGIEPKVGSVKGDIGFENIKFRYPARPENPIFDGEFNLKCKANQTIALVGPSGCGKSTTIGMLQRWYDPSDGKVSLDDLDTKSYSLHNLRSHMALVSQEPSLFDMSVGENIRFGIIEGDHVSQDDIEEACKAANIHDFVVSLPDGYGTRVGDKGSQLSGGQKQRIAIARALIRKPKVLLLDEATSALDSDSEKAVQAAIDNILDQGGRTTITIAHRLSTIQNADLICVVKDGKVVEQDPVTYGSTHVSGSSRLSIASLNQQNEEACSDHGWSSEEFTSINLARRKKKRLQKHHKSNRPKLVSKLSHIVRSRTQSEEEDNTEDVIQMPSDDLILPELDQNAAEVREYVSSSIKSVENRSLRKQKVNLSTIREKYRQARFNESRISKAKQILFGNKSIILFVYTDLLVDILLCLSYLVEMKQEADISAKPFWLYKWRSYELWYCFDWENSECPI</sequence>
<dbReference type="PANTHER" id="PTHR43394">
    <property type="entry name" value="ATP-DEPENDENT PERMEASE MDL1, MITOCHONDRIAL"/>
    <property type="match status" value="1"/>
</dbReference>
<evidence type="ECO:0008006" key="17">
    <source>
        <dbReference type="Google" id="ProtNLM"/>
    </source>
</evidence>
<keyword evidence="11" id="KW-0325">Glycoprotein</keyword>
<feature type="domain" description="ABC transmembrane type-1" evidence="14">
    <location>
        <begin position="44"/>
        <end position="331"/>
    </location>
</feature>
<accession>A0A9P7CCY5</accession>
<evidence type="ECO:0000259" key="14">
    <source>
        <dbReference type="PROSITE" id="PS50929"/>
    </source>
</evidence>
<dbReference type="SUPFAM" id="SSF90123">
    <property type="entry name" value="ABC transporter transmembrane region"/>
    <property type="match status" value="2"/>
</dbReference>
<proteinExistence type="inferred from homology"/>
<protein>
    <recommendedName>
        <fullName evidence="17">Multidrug resistance protein 1</fullName>
    </recommendedName>
</protein>
<dbReference type="Pfam" id="PF00005">
    <property type="entry name" value="ABC_tran"/>
    <property type="match status" value="2"/>
</dbReference>
<keyword evidence="9 12" id="KW-1133">Transmembrane helix</keyword>
<evidence type="ECO:0000256" key="9">
    <source>
        <dbReference type="ARBA" id="ARBA00022989"/>
    </source>
</evidence>
<evidence type="ECO:0000256" key="8">
    <source>
        <dbReference type="ARBA" id="ARBA00022967"/>
    </source>
</evidence>
<feature type="transmembrane region" description="Helical" evidence="12">
    <location>
        <begin position="302"/>
        <end position="320"/>
    </location>
</feature>
<feature type="transmembrane region" description="Helical" evidence="12">
    <location>
        <begin position="164"/>
        <end position="183"/>
    </location>
</feature>
<dbReference type="InterPro" id="IPR039421">
    <property type="entry name" value="Type_1_exporter"/>
</dbReference>
<evidence type="ECO:0000256" key="11">
    <source>
        <dbReference type="ARBA" id="ARBA00023180"/>
    </source>
</evidence>
<dbReference type="PROSITE" id="PS00211">
    <property type="entry name" value="ABC_TRANSPORTER_1"/>
    <property type="match status" value="2"/>
</dbReference>
<comment type="similarity">
    <text evidence="2">Belongs to the ABC transporter superfamily. ABCB family. Multidrug resistance exporter (TC 3.A.1.201) subfamily.</text>
</comment>
<dbReference type="EMBL" id="JAANIT010000420">
    <property type="protein sequence ID" value="KAG1547903.1"/>
    <property type="molecule type" value="Genomic_DNA"/>
</dbReference>
<dbReference type="InterPro" id="IPR003439">
    <property type="entry name" value="ABC_transporter-like_ATP-bd"/>
</dbReference>
<evidence type="ECO:0000256" key="5">
    <source>
        <dbReference type="ARBA" id="ARBA00022737"/>
    </source>
</evidence>
<name>A0A9P7CCY5_RHIOR</name>
<feature type="domain" description="ABC transmembrane type-1" evidence="14">
    <location>
        <begin position="708"/>
        <end position="998"/>
    </location>
</feature>
<dbReference type="Pfam" id="PF00664">
    <property type="entry name" value="ABC_membrane"/>
    <property type="match status" value="2"/>
</dbReference>
<feature type="transmembrane region" description="Helical" evidence="12">
    <location>
        <begin position="267"/>
        <end position="290"/>
    </location>
</feature>
<evidence type="ECO:0000256" key="12">
    <source>
        <dbReference type="SAM" id="Phobius"/>
    </source>
</evidence>
<reference evidence="15" key="1">
    <citation type="journal article" date="2020" name="Microb. Genom.">
        <title>Genetic diversity of clinical and environmental Mucorales isolates obtained from an investigation of mucormycosis cases among solid organ transplant recipients.</title>
        <authorList>
            <person name="Nguyen M.H."/>
            <person name="Kaul D."/>
            <person name="Muto C."/>
            <person name="Cheng S.J."/>
            <person name="Richter R.A."/>
            <person name="Bruno V.M."/>
            <person name="Liu G."/>
            <person name="Beyhan S."/>
            <person name="Sundermann A.J."/>
            <person name="Mounaud S."/>
            <person name="Pasculle A.W."/>
            <person name="Nierman W.C."/>
            <person name="Driscoll E."/>
            <person name="Cumbie R."/>
            <person name="Clancy C.J."/>
            <person name="Dupont C.L."/>
        </authorList>
    </citation>
    <scope>NUCLEOTIDE SEQUENCE</scope>
    <source>
        <strain evidence="15">GL16</strain>
    </source>
</reference>
<keyword evidence="8" id="KW-1278">Translocase</keyword>
<evidence type="ECO:0000256" key="4">
    <source>
        <dbReference type="ARBA" id="ARBA00022692"/>
    </source>
</evidence>
<evidence type="ECO:0000313" key="16">
    <source>
        <dbReference type="Proteomes" id="UP000717996"/>
    </source>
</evidence>
<dbReference type="InterPro" id="IPR036640">
    <property type="entry name" value="ABC1_TM_sf"/>
</dbReference>
<dbReference type="CDD" id="cd18578">
    <property type="entry name" value="ABC_6TM_Pgp_ABCB1_D2_like"/>
    <property type="match status" value="1"/>
</dbReference>
<dbReference type="CDD" id="cd03249">
    <property type="entry name" value="ABC_MTABC3_MDL1_MDL2"/>
    <property type="match status" value="2"/>
</dbReference>
<evidence type="ECO:0000259" key="13">
    <source>
        <dbReference type="PROSITE" id="PS50893"/>
    </source>
</evidence>
<evidence type="ECO:0000256" key="2">
    <source>
        <dbReference type="ARBA" id="ARBA00007577"/>
    </source>
</evidence>
<feature type="domain" description="ABC transporter" evidence="13">
    <location>
        <begin position="1034"/>
        <end position="1276"/>
    </location>
</feature>
<dbReference type="GO" id="GO:0016887">
    <property type="term" value="F:ATP hydrolysis activity"/>
    <property type="evidence" value="ECO:0007669"/>
    <property type="project" value="InterPro"/>
</dbReference>
<dbReference type="Gene3D" id="3.40.50.300">
    <property type="entry name" value="P-loop containing nucleotide triphosphate hydrolases"/>
    <property type="match status" value="2"/>
</dbReference>
<dbReference type="GO" id="GO:0005524">
    <property type="term" value="F:ATP binding"/>
    <property type="evidence" value="ECO:0007669"/>
    <property type="project" value="UniProtKB-KW"/>
</dbReference>
<feature type="transmembrane region" description="Helical" evidence="12">
    <location>
        <begin position="189"/>
        <end position="210"/>
    </location>
</feature>
<dbReference type="PANTHER" id="PTHR43394:SF27">
    <property type="entry name" value="ATP-DEPENDENT TRANSLOCASE ABCB1-LIKE"/>
    <property type="match status" value="1"/>
</dbReference>
<dbReference type="GO" id="GO:0090374">
    <property type="term" value="P:oligopeptide export from mitochondrion"/>
    <property type="evidence" value="ECO:0007669"/>
    <property type="project" value="TreeGrafter"/>
</dbReference>
<dbReference type="SMART" id="SM00382">
    <property type="entry name" value="AAA"/>
    <property type="match status" value="2"/>
</dbReference>
<dbReference type="Proteomes" id="UP000717996">
    <property type="component" value="Unassembled WGS sequence"/>
</dbReference>
<dbReference type="Gene3D" id="1.20.1560.10">
    <property type="entry name" value="ABC transporter type 1, transmembrane domain"/>
    <property type="match status" value="1"/>
</dbReference>
<dbReference type="GO" id="GO:0015421">
    <property type="term" value="F:ABC-type oligopeptide transporter activity"/>
    <property type="evidence" value="ECO:0007669"/>
    <property type="project" value="TreeGrafter"/>
</dbReference>
<keyword evidence="10 12" id="KW-0472">Membrane</keyword>
<evidence type="ECO:0000256" key="10">
    <source>
        <dbReference type="ARBA" id="ARBA00023136"/>
    </source>
</evidence>
<dbReference type="InterPro" id="IPR011527">
    <property type="entry name" value="ABC1_TM_dom"/>
</dbReference>
<comment type="caution">
    <text evidence="15">The sequence shown here is derived from an EMBL/GenBank/DDBJ whole genome shotgun (WGS) entry which is preliminary data.</text>
</comment>
<feature type="transmembrane region" description="Helical" evidence="12">
    <location>
        <begin position="704"/>
        <end position="737"/>
    </location>
</feature>
<keyword evidence="5" id="KW-0677">Repeat</keyword>
<dbReference type="InterPro" id="IPR003593">
    <property type="entry name" value="AAA+_ATPase"/>
</dbReference>
<dbReference type="PROSITE" id="PS50893">
    <property type="entry name" value="ABC_TRANSPORTER_2"/>
    <property type="match status" value="2"/>
</dbReference>
<evidence type="ECO:0000256" key="6">
    <source>
        <dbReference type="ARBA" id="ARBA00022741"/>
    </source>
</evidence>
<keyword evidence="6" id="KW-0547">Nucleotide-binding</keyword>
<evidence type="ECO:0000313" key="15">
    <source>
        <dbReference type="EMBL" id="KAG1547903.1"/>
    </source>
</evidence>
<keyword evidence="7" id="KW-0067">ATP-binding</keyword>
<dbReference type="InterPro" id="IPR027417">
    <property type="entry name" value="P-loop_NTPase"/>
</dbReference>
<dbReference type="CDD" id="cd18577">
    <property type="entry name" value="ABC_6TM_Pgp_ABCB1_D1_like"/>
    <property type="match status" value="1"/>
</dbReference>
<keyword evidence="4 12" id="KW-0812">Transmembrane</keyword>
<dbReference type="PROSITE" id="PS50929">
    <property type="entry name" value="ABC_TM1F"/>
    <property type="match status" value="2"/>
</dbReference>
<dbReference type="FunFam" id="3.40.50.300:FF:000205">
    <property type="entry name" value="ABC transporter B family member 4"/>
    <property type="match status" value="1"/>
</dbReference>
<evidence type="ECO:0000256" key="3">
    <source>
        <dbReference type="ARBA" id="ARBA00022448"/>
    </source>
</evidence>
<feature type="transmembrane region" description="Helical" evidence="12">
    <location>
        <begin position="836"/>
        <end position="866"/>
    </location>
</feature>
<evidence type="ECO:0000256" key="7">
    <source>
        <dbReference type="ARBA" id="ARBA00022840"/>
    </source>
</evidence>
<dbReference type="InterPro" id="IPR017871">
    <property type="entry name" value="ABC_transporter-like_CS"/>
</dbReference>
<feature type="domain" description="ABC transporter" evidence="13">
    <location>
        <begin position="366"/>
        <end position="603"/>
    </location>
</feature>
<organism evidence="15 16">
    <name type="scientific">Rhizopus oryzae</name>
    <name type="common">Mucormycosis agent</name>
    <name type="synonym">Rhizopus arrhizus var. delemar</name>
    <dbReference type="NCBI Taxonomy" id="64495"/>
    <lineage>
        <taxon>Eukaryota</taxon>
        <taxon>Fungi</taxon>
        <taxon>Fungi incertae sedis</taxon>
        <taxon>Mucoromycota</taxon>
        <taxon>Mucoromycotina</taxon>
        <taxon>Mucoromycetes</taxon>
        <taxon>Mucorales</taxon>
        <taxon>Mucorineae</taxon>
        <taxon>Rhizopodaceae</taxon>
        <taxon>Rhizopus</taxon>
    </lineage>
</organism>
<evidence type="ECO:0000256" key="1">
    <source>
        <dbReference type="ARBA" id="ARBA00004141"/>
    </source>
</evidence>
<feature type="transmembrane region" description="Helical" evidence="12">
    <location>
        <begin position="43"/>
        <end position="68"/>
    </location>
</feature>
<gene>
    <name evidence="15" type="ORF">G6F51_003987</name>
</gene>
<keyword evidence="3" id="KW-0813">Transport</keyword>
<dbReference type="SUPFAM" id="SSF52540">
    <property type="entry name" value="P-loop containing nucleoside triphosphate hydrolases"/>
    <property type="match status" value="2"/>
</dbReference>
<dbReference type="GO" id="GO:0005743">
    <property type="term" value="C:mitochondrial inner membrane"/>
    <property type="evidence" value="ECO:0007669"/>
    <property type="project" value="TreeGrafter"/>
</dbReference>